<dbReference type="CDD" id="cd09272">
    <property type="entry name" value="RNase_HI_RT_Ty1"/>
    <property type="match status" value="1"/>
</dbReference>
<dbReference type="PANTHER" id="PTHR11439">
    <property type="entry name" value="GAG-POL-RELATED RETROTRANSPOSON"/>
    <property type="match status" value="1"/>
</dbReference>
<dbReference type="Gramene" id="AET5Gv21167100.21">
    <property type="protein sequence ID" value="AET5Gv21167100.21"/>
    <property type="gene ID" value="AET5Gv21167100"/>
</dbReference>
<dbReference type="PANTHER" id="PTHR11439:SF483">
    <property type="entry name" value="PEPTIDE SYNTHASE GLIP-LIKE, PUTATIVE (AFU_ORTHOLOGUE AFUA_3G12920)-RELATED"/>
    <property type="match status" value="1"/>
</dbReference>
<dbReference type="AlphaFoldDB" id="A0A453MFK8"/>
<dbReference type="EnsemblPlants" id="AET5Gv21167100.21">
    <property type="protein sequence ID" value="AET5Gv21167100.21"/>
    <property type="gene ID" value="AET5Gv21167100"/>
</dbReference>
<sequence length="104" mass="11364">MLSVCMCARFQAAPKESHHLAVNRILRYLAYTPTLGLWYPKGSEFDLVGFSDANYAGDKVDCRSTSGTCHFLGRSLVCWSSKKQNCVSLPTAESEYIAAGSCCA</sequence>
<organism evidence="1 2">
    <name type="scientific">Aegilops tauschii subsp. strangulata</name>
    <name type="common">Goatgrass</name>
    <dbReference type="NCBI Taxonomy" id="200361"/>
    <lineage>
        <taxon>Eukaryota</taxon>
        <taxon>Viridiplantae</taxon>
        <taxon>Streptophyta</taxon>
        <taxon>Embryophyta</taxon>
        <taxon>Tracheophyta</taxon>
        <taxon>Spermatophyta</taxon>
        <taxon>Magnoliopsida</taxon>
        <taxon>Liliopsida</taxon>
        <taxon>Poales</taxon>
        <taxon>Poaceae</taxon>
        <taxon>BOP clade</taxon>
        <taxon>Pooideae</taxon>
        <taxon>Triticodae</taxon>
        <taxon>Triticeae</taxon>
        <taxon>Triticinae</taxon>
        <taxon>Aegilops</taxon>
    </lineage>
</organism>
<reference evidence="1" key="4">
    <citation type="submission" date="2019-03" db="UniProtKB">
        <authorList>
            <consortium name="EnsemblPlants"/>
        </authorList>
    </citation>
    <scope>IDENTIFICATION</scope>
</reference>
<evidence type="ECO:0000313" key="2">
    <source>
        <dbReference type="Proteomes" id="UP000015105"/>
    </source>
</evidence>
<evidence type="ECO:0000313" key="1">
    <source>
        <dbReference type="EnsemblPlants" id="AET5Gv21167100.21"/>
    </source>
</evidence>
<proteinExistence type="predicted"/>
<name>A0A453MFK8_AEGTS</name>
<protein>
    <recommendedName>
        <fullName evidence="3">Reverse transcriptase Ty1/copia-type domain-containing protein</fullName>
    </recommendedName>
</protein>
<accession>A0A453MFK8</accession>
<keyword evidence="2" id="KW-1185">Reference proteome</keyword>
<reference evidence="1" key="3">
    <citation type="journal article" date="2017" name="Nature">
        <title>Genome sequence of the progenitor of the wheat D genome Aegilops tauschii.</title>
        <authorList>
            <person name="Luo M.C."/>
            <person name="Gu Y.Q."/>
            <person name="Puiu D."/>
            <person name="Wang H."/>
            <person name="Twardziok S.O."/>
            <person name="Deal K.R."/>
            <person name="Huo N."/>
            <person name="Zhu T."/>
            <person name="Wang L."/>
            <person name="Wang Y."/>
            <person name="McGuire P.E."/>
            <person name="Liu S."/>
            <person name="Long H."/>
            <person name="Ramasamy R.K."/>
            <person name="Rodriguez J.C."/>
            <person name="Van S.L."/>
            <person name="Yuan L."/>
            <person name="Wang Z."/>
            <person name="Xia Z."/>
            <person name="Xiao L."/>
            <person name="Anderson O.D."/>
            <person name="Ouyang S."/>
            <person name="Liang Y."/>
            <person name="Zimin A.V."/>
            <person name="Pertea G."/>
            <person name="Qi P."/>
            <person name="Bennetzen J.L."/>
            <person name="Dai X."/>
            <person name="Dawson M.W."/>
            <person name="Muller H.G."/>
            <person name="Kugler K."/>
            <person name="Rivarola-Duarte L."/>
            <person name="Spannagl M."/>
            <person name="Mayer K.F.X."/>
            <person name="Lu F.H."/>
            <person name="Bevan M.W."/>
            <person name="Leroy P."/>
            <person name="Li P."/>
            <person name="You F.M."/>
            <person name="Sun Q."/>
            <person name="Liu Z."/>
            <person name="Lyons E."/>
            <person name="Wicker T."/>
            <person name="Salzberg S.L."/>
            <person name="Devos K.M."/>
            <person name="Dvorak J."/>
        </authorList>
    </citation>
    <scope>NUCLEOTIDE SEQUENCE [LARGE SCALE GENOMIC DNA]</scope>
    <source>
        <strain evidence="1">cv. AL8/78</strain>
    </source>
</reference>
<evidence type="ECO:0008006" key="3">
    <source>
        <dbReference type="Google" id="ProtNLM"/>
    </source>
</evidence>
<reference evidence="1" key="5">
    <citation type="journal article" date="2021" name="G3 (Bethesda)">
        <title>Aegilops tauschii genome assembly Aet v5.0 features greater sequence contiguity and improved annotation.</title>
        <authorList>
            <person name="Wang L."/>
            <person name="Zhu T."/>
            <person name="Rodriguez J.C."/>
            <person name="Deal K.R."/>
            <person name="Dubcovsky J."/>
            <person name="McGuire P.E."/>
            <person name="Lux T."/>
            <person name="Spannagl M."/>
            <person name="Mayer K.F.X."/>
            <person name="Baldrich P."/>
            <person name="Meyers B.C."/>
            <person name="Huo N."/>
            <person name="Gu Y.Q."/>
            <person name="Zhou H."/>
            <person name="Devos K.M."/>
            <person name="Bennetzen J.L."/>
            <person name="Unver T."/>
            <person name="Budak H."/>
            <person name="Gulick P.J."/>
            <person name="Galiba G."/>
            <person name="Kalapos B."/>
            <person name="Nelson D.R."/>
            <person name="Li P."/>
            <person name="You F.M."/>
            <person name="Luo M.C."/>
            <person name="Dvorak J."/>
        </authorList>
    </citation>
    <scope>NUCLEOTIDE SEQUENCE [LARGE SCALE GENOMIC DNA]</scope>
    <source>
        <strain evidence="1">cv. AL8/78</strain>
    </source>
</reference>
<reference evidence="2" key="1">
    <citation type="journal article" date="2014" name="Science">
        <title>Ancient hybridizations among the ancestral genomes of bread wheat.</title>
        <authorList>
            <consortium name="International Wheat Genome Sequencing Consortium,"/>
            <person name="Marcussen T."/>
            <person name="Sandve S.R."/>
            <person name="Heier L."/>
            <person name="Spannagl M."/>
            <person name="Pfeifer M."/>
            <person name="Jakobsen K.S."/>
            <person name="Wulff B.B."/>
            <person name="Steuernagel B."/>
            <person name="Mayer K.F."/>
            <person name="Olsen O.A."/>
        </authorList>
    </citation>
    <scope>NUCLEOTIDE SEQUENCE [LARGE SCALE GENOMIC DNA]</scope>
    <source>
        <strain evidence="2">cv. AL8/78</strain>
    </source>
</reference>
<reference evidence="2" key="2">
    <citation type="journal article" date="2017" name="Nat. Plants">
        <title>The Aegilops tauschii genome reveals multiple impacts of transposons.</title>
        <authorList>
            <person name="Zhao G."/>
            <person name="Zou C."/>
            <person name="Li K."/>
            <person name="Wang K."/>
            <person name="Li T."/>
            <person name="Gao L."/>
            <person name="Zhang X."/>
            <person name="Wang H."/>
            <person name="Yang Z."/>
            <person name="Liu X."/>
            <person name="Jiang W."/>
            <person name="Mao L."/>
            <person name="Kong X."/>
            <person name="Jiao Y."/>
            <person name="Jia J."/>
        </authorList>
    </citation>
    <scope>NUCLEOTIDE SEQUENCE [LARGE SCALE GENOMIC DNA]</scope>
    <source>
        <strain evidence="2">cv. AL8/78</strain>
    </source>
</reference>
<dbReference type="Proteomes" id="UP000015105">
    <property type="component" value="Chromosome 5D"/>
</dbReference>